<evidence type="ECO:0000313" key="1">
    <source>
        <dbReference type="EMBL" id="KRP28371.1"/>
    </source>
</evidence>
<proteinExistence type="predicted"/>
<dbReference type="InterPro" id="IPR036249">
    <property type="entry name" value="Thioredoxin-like_sf"/>
</dbReference>
<reference evidence="1 2" key="1">
    <citation type="submission" date="2015-10" db="EMBL/GenBank/DDBJ databases">
        <title>Metagenome-Assembled Genomes uncover a global brackish microbiome.</title>
        <authorList>
            <person name="Hugerth L.W."/>
            <person name="Larsson J."/>
            <person name="Alneberg J."/>
            <person name="Lindh M.V."/>
            <person name="Legrand C."/>
            <person name="Pinhassi J."/>
            <person name="Andersson A.F."/>
        </authorList>
    </citation>
    <scope>NUCLEOTIDE SEQUENCE [LARGE SCALE GENOMIC DNA]</scope>
    <source>
        <strain evidence="1">BACL3 MAG-120924-bin41</strain>
    </source>
</reference>
<protein>
    <recommendedName>
        <fullName evidence="3">Glutaredoxin</fullName>
    </recommendedName>
</protein>
<dbReference type="InterPro" id="IPR008554">
    <property type="entry name" value="Glutaredoxin-like"/>
</dbReference>
<dbReference type="Proteomes" id="UP000052138">
    <property type="component" value="Unassembled WGS sequence"/>
</dbReference>
<evidence type="ECO:0008006" key="3">
    <source>
        <dbReference type="Google" id="ProtNLM"/>
    </source>
</evidence>
<dbReference type="AlphaFoldDB" id="A0A0R2X239"/>
<sequence length="106" mass="11612">MGESGDEHESPFDRPADLLFFTTLGCHLCEQAEQMLGSVAHSQRAELAVDVIDIADDAALVETYGIRIPVFKRVCDDVELGWPFGEEQLVHFLAGAVDVYKAGETT</sequence>
<organism evidence="1 2">
    <name type="scientific">OM182 bacterium BACL3 MAG-120924-bin41</name>
    <dbReference type="NCBI Taxonomy" id="1655632"/>
    <lineage>
        <taxon>Bacteria</taxon>
        <taxon>Pseudomonadati</taxon>
        <taxon>Pseudomonadota</taxon>
        <taxon>Gammaproteobacteria</taxon>
        <taxon>OMG group</taxon>
        <taxon>OM182 clade</taxon>
    </lineage>
</organism>
<dbReference type="SUPFAM" id="SSF52833">
    <property type="entry name" value="Thioredoxin-like"/>
    <property type="match status" value="1"/>
</dbReference>
<evidence type="ECO:0000313" key="2">
    <source>
        <dbReference type="Proteomes" id="UP000052138"/>
    </source>
</evidence>
<dbReference type="Gene3D" id="3.40.30.10">
    <property type="entry name" value="Glutaredoxin"/>
    <property type="match status" value="1"/>
</dbReference>
<dbReference type="Pfam" id="PF05768">
    <property type="entry name" value="Glrx-like"/>
    <property type="match status" value="1"/>
</dbReference>
<dbReference type="EMBL" id="LIDJ01000158">
    <property type="protein sequence ID" value="KRP28371.1"/>
    <property type="molecule type" value="Genomic_DNA"/>
</dbReference>
<comment type="caution">
    <text evidence="1">The sequence shown here is derived from an EMBL/GenBank/DDBJ whole genome shotgun (WGS) entry which is preliminary data.</text>
</comment>
<accession>A0A0R2X239</accession>
<name>A0A0R2X239_9GAMM</name>
<gene>
    <name evidence="1" type="ORF">ABS30_05850</name>
</gene>